<keyword evidence="5 8" id="KW-0418">Kinase</keyword>
<dbReference type="SUPFAM" id="SSF52540">
    <property type="entry name" value="P-loop containing nucleoside triphosphate hydrolases"/>
    <property type="match status" value="2"/>
</dbReference>
<evidence type="ECO:0000256" key="6">
    <source>
        <dbReference type="ARBA" id="ARBA00022801"/>
    </source>
</evidence>
<keyword evidence="4" id="KW-0677">Repeat</keyword>
<keyword evidence="2" id="KW-0597">Phosphoprotein</keyword>
<dbReference type="GO" id="GO:0004674">
    <property type="term" value="F:protein serine/threonine kinase activity"/>
    <property type="evidence" value="ECO:0007669"/>
    <property type="project" value="UniProtKB-EC"/>
</dbReference>
<dbReference type="InterPro" id="IPR051347">
    <property type="entry name" value="Circadian_clock_KaiC-rel"/>
</dbReference>
<dbReference type="InterPro" id="IPR030665">
    <property type="entry name" value="KaiC"/>
</dbReference>
<reference evidence="9" key="1">
    <citation type="submission" date="2017-02" db="EMBL/GenBank/DDBJ databases">
        <title>Comparative genomics and description of representatives of a novel lineage of planctomycetes thriving in anoxic sediments.</title>
        <authorList>
            <person name="Spring S."/>
            <person name="Bunk B."/>
            <person name="Sproer C."/>
            <person name="Klenk H.-P."/>
        </authorList>
    </citation>
    <scope>NUCLEOTIDE SEQUENCE [LARGE SCALE GENOMIC DNA]</scope>
    <source>
        <strain evidence="9">L21-RPul-D3</strain>
    </source>
</reference>
<keyword evidence="9" id="KW-1185">Reference proteome</keyword>
<dbReference type="EC" id="2.7.11.1" evidence="1"/>
<keyword evidence="3 8" id="KW-0808">Transferase</keyword>
<evidence type="ECO:0000256" key="3">
    <source>
        <dbReference type="ARBA" id="ARBA00022679"/>
    </source>
</evidence>
<keyword evidence="6" id="KW-0378">Hydrolase</keyword>
<evidence type="ECO:0000256" key="4">
    <source>
        <dbReference type="ARBA" id="ARBA00022737"/>
    </source>
</evidence>
<dbReference type="Gene3D" id="3.40.50.300">
    <property type="entry name" value="P-loop containing nucleotide triphosphate hydrolases"/>
    <property type="match status" value="2"/>
</dbReference>
<evidence type="ECO:0000256" key="2">
    <source>
        <dbReference type="ARBA" id="ARBA00022553"/>
    </source>
</evidence>
<dbReference type="PRINTS" id="PR01874">
    <property type="entry name" value="DNAREPAIRADA"/>
</dbReference>
<feature type="domain" description="KaiC" evidence="7">
    <location>
        <begin position="18"/>
        <end position="255"/>
    </location>
</feature>
<dbReference type="InterPro" id="IPR010624">
    <property type="entry name" value="KaiC_dom"/>
</dbReference>
<evidence type="ECO:0000259" key="7">
    <source>
        <dbReference type="PROSITE" id="PS51146"/>
    </source>
</evidence>
<dbReference type="Proteomes" id="UP000188273">
    <property type="component" value="Chromosome"/>
</dbReference>
<dbReference type="EMBL" id="CP019633">
    <property type="protein sequence ID" value="AQQ08904.1"/>
    <property type="molecule type" value="Genomic_DNA"/>
</dbReference>
<accession>A0A1Q2HNR7</accession>
<dbReference type="InterPro" id="IPR014774">
    <property type="entry name" value="KaiC-like_dom"/>
</dbReference>
<dbReference type="NCBIfam" id="NF006799">
    <property type="entry name" value="PRK09302.1"/>
    <property type="match status" value="1"/>
</dbReference>
<dbReference type="PANTHER" id="PTHR42926">
    <property type="match status" value="1"/>
</dbReference>
<evidence type="ECO:0000313" key="8">
    <source>
        <dbReference type="EMBL" id="AQQ08904.1"/>
    </source>
</evidence>
<gene>
    <name evidence="8" type="primary">kaiC</name>
    <name evidence="8" type="ORF">L21SP3_00697</name>
</gene>
<dbReference type="PIRSF" id="PIRSF039117">
    <property type="entry name" value="KaiC"/>
    <property type="match status" value="1"/>
</dbReference>
<protein>
    <recommendedName>
        <fullName evidence="1">non-specific serine/threonine protein kinase</fullName>
        <ecNumber evidence="1">2.7.11.1</ecNumber>
    </recommendedName>
</protein>
<proteinExistence type="predicted"/>
<dbReference type="RefSeq" id="WP_077539370.1">
    <property type="nucleotide sequence ID" value="NZ_CP019633.1"/>
</dbReference>
<evidence type="ECO:0000313" key="9">
    <source>
        <dbReference type="Proteomes" id="UP000188273"/>
    </source>
</evidence>
<dbReference type="GO" id="GO:0005524">
    <property type="term" value="F:ATP binding"/>
    <property type="evidence" value="ECO:0007669"/>
    <property type="project" value="InterPro"/>
</dbReference>
<dbReference type="AlphaFoldDB" id="A0A1Q2HNR7"/>
<organism evidence="8 9">
    <name type="scientific">Sedimentisphaera cyanobacteriorum</name>
    <dbReference type="NCBI Taxonomy" id="1940790"/>
    <lineage>
        <taxon>Bacteria</taxon>
        <taxon>Pseudomonadati</taxon>
        <taxon>Planctomycetota</taxon>
        <taxon>Phycisphaerae</taxon>
        <taxon>Sedimentisphaerales</taxon>
        <taxon>Sedimentisphaeraceae</taxon>
        <taxon>Sedimentisphaera</taxon>
    </lineage>
</organism>
<dbReference type="KEGG" id="pbu:L21SP3_00697"/>
<evidence type="ECO:0000256" key="1">
    <source>
        <dbReference type="ARBA" id="ARBA00012513"/>
    </source>
</evidence>
<feature type="domain" description="KaiC" evidence="7">
    <location>
        <begin position="256"/>
        <end position="485"/>
    </location>
</feature>
<name>A0A1Q2HNR7_9BACT</name>
<dbReference type="PANTHER" id="PTHR42926:SF1">
    <property type="entry name" value="CIRCADIAN CLOCK OSCILLATOR PROTEIN KAIC 1"/>
    <property type="match status" value="1"/>
</dbReference>
<dbReference type="Pfam" id="PF06745">
    <property type="entry name" value="ATPase"/>
    <property type="match status" value="2"/>
</dbReference>
<dbReference type="InterPro" id="IPR027417">
    <property type="entry name" value="P-loop_NTPase"/>
</dbReference>
<dbReference type="PROSITE" id="PS51146">
    <property type="entry name" value="KAIC"/>
    <property type="match status" value="2"/>
</dbReference>
<dbReference type="OrthoDB" id="9783783at2"/>
<dbReference type="STRING" id="1940790.L21SP3_00697"/>
<sequence>MYSESSQDEQSTETAGISKAVTGIKGLDEILMGGLPAGSLTLINGGPGTGKTILGSEFIYRGAIESEPGIILSFEEKAESLKNNALTLGWDFRKLEKENKLSIIQARIDPQAVLSGKFDFSGLLAIIDSEAARINAKRILIDGQDVILRLLDDLVKERNELQSFKNWLDDNQITTVITIKKYSGDFNRYEFLDYLCDCVIQLDQRVHNQIATRRLRVLKCRGSDFGRNEYPFAIYLNGVQIIPVTTASLQHNGLGESVSSGIEKLDELLAGGYRRNSCNLISGTSGTGKTTLVCSFVSSICQKGEKALYIDFEESQKAVVMGMRSPGINLQDHINNGLLKFHPVMPEALGVEEHLVRVFHLIEEFNPGFLVVDAISACRRMGDKHAAFDYILRLINYCKQRGITTLLTNLADNEREGREITGIDLSSVIDTVILLRNVEFQGRLNRLLLILKSRARAHSSQCHLFKITDNGIKIGGVYSGAESRG</sequence>
<dbReference type="GO" id="GO:0016787">
    <property type="term" value="F:hydrolase activity"/>
    <property type="evidence" value="ECO:0007669"/>
    <property type="project" value="UniProtKB-KW"/>
</dbReference>
<evidence type="ECO:0000256" key="5">
    <source>
        <dbReference type="ARBA" id="ARBA00022777"/>
    </source>
</evidence>